<dbReference type="AlphaFoldDB" id="A0A1I3Y8E7"/>
<organism evidence="3 4">
    <name type="scientific">Desulfomicrobium apsheronum</name>
    <dbReference type="NCBI Taxonomy" id="52560"/>
    <lineage>
        <taxon>Bacteria</taxon>
        <taxon>Pseudomonadati</taxon>
        <taxon>Thermodesulfobacteriota</taxon>
        <taxon>Desulfovibrionia</taxon>
        <taxon>Desulfovibrionales</taxon>
        <taxon>Desulfomicrobiaceae</taxon>
        <taxon>Desulfomicrobium</taxon>
    </lineage>
</organism>
<dbReference type="Pfam" id="PF05598">
    <property type="entry name" value="DUF772"/>
    <property type="match status" value="1"/>
</dbReference>
<dbReference type="EMBL" id="FORX01000019">
    <property type="protein sequence ID" value="SFK27679.1"/>
    <property type="molecule type" value="Genomic_DNA"/>
</dbReference>
<dbReference type="Proteomes" id="UP000198635">
    <property type="component" value="Unassembled WGS sequence"/>
</dbReference>
<evidence type="ECO:0000313" key="3">
    <source>
        <dbReference type="EMBL" id="SFK27679.1"/>
    </source>
</evidence>
<dbReference type="Pfam" id="PF01609">
    <property type="entry name" value="DDE_Tnp_1"/>
    <property type="match status" value="1"/>
</dbReference>
<feature type="domain" description="Transposase InsH N-terminal" evidence="2">
    <location>
        <begin position="17"/>
        <end position="113"/>
    </location>
</feature>
<dbReference type="NCBIfam" id="NF033578">
    <property type="entry name" value="transpos_IS5_1"/>
    <property type="match status" value="1"/>
</dbReference>
<evidence type="ECO:0000259" key="2">
    <source>
        <dbReference type="Pfam" id="PF05598"/>
    </source>
</evidence>
<accession>A0A1I3Y8E7</accession>
<dbReference type="PANTHER" id="PTHR33803:SF3">
    <property type="entry name" value="BLL1974 PROTEIN"/>
    <property type="match status" value="1"/>
</dbReference>
<protein>
    <submittedName>
        <fullName evidence="3">Transposase, IS5 family</fullName>
    </submittedName>
</protein>
<dbReference type="InterPro" id="IPR008490">
    <property type="entry name" value="Transposase_InsH_N"/>
</dbReference>
<dbReference type="GO" id="GO:0004803">
    <property type="term" value="F:transposase activity"/>
    <property type="evidence" value="ECO:0007669"/>
    <property type="project" value="InterPro"/>
</dbReference>
<reference evidence="4" key="1">
    <citation type="submission" date="2016-10" db="EMBL/GenBank/DDBJ databases">
        <authorList>
            <person name="Varghese N."/>
            <person name="Submissions S."/>
        </authorList>
    </citation>
    <scope>NUCLEOTIDE SEQUENCE [LARGE SCALE GENOMIC DNA]</scope>
    <source>
        <strain evidence="4">DSM 5918</strain>
    </source>
</reference>
<evidence type="ECO:0000259" key="1">
    <source>
        <dbReference type="Pfam" id="PF01609"/>
    </source>
</evidence>
<dbReference type="OrthoDB" id="9770860at2"/>
<proteinExistence type="predicted"/>
<dbReference type="InterPro" id="IPR047710">
    <property type="entry name" value="Transpos_IS5-like"/>
</dbReference>
<name>A0A1I3Y8E7_9BACT</name>
<dbReference type="InterPro" id="IPR002559">
    <property type="entry name" value="Transposase_11"/>
</dbReference>
<dbReference type="GO" id="GO:0003677">
    <property type="term" value="F:DNA binding"/>
    <property type="evidence" value="ECO:0007669"/>
    <property type="project" value="InterPro"/>
</dbReference>
<sequence>MQPKKSDRQRSFLCPDLIDQLDPRHHLLGLAKAIPWQVFEDSFRPLYAASGRPAKPVRLMVGLLILKQLENLSDERVVEIWVQNPYFQAFCGQQRFTWKLPCDPSELTYFRRRIGEDGVRKIFEVSVTLHCDKAKEEEVVVDSTVQEKNITFPTDTKLLTKIVTRCRIMAKLEDVKLRRSYQREVKKLLRTIRFKSKGRKQGEAQRAIRRLRTIAGVLIRDMRRKLSPEALEIHRQSLDLYDRVQRQQRSDTGKIYSLHEPDVSCISKGKAHKKYEFGAKASVTVTKTNGIIVGALSFSDNPFDGHTLPAVLTQVESIVGKRPTMAICDRGYRGKRKIGTTRIEIPESGKGPKTEHEKRQARARFRRRAAIEPIIGHLKNDHRMLRNYLKGRIGDSVNLFMACAAFNFRKFIWILYFLCLKLLGHVFRPNARPLQACA</sequence>
<dbReference type="GO" id="GO:0006313">
    <property type="term" value="P:DNA transposition"/>
    <property type="evidence" value="ECO:0007669"/>
    <property type="project" value="InterPro"/>
</dbReference>
<keyword evidence="4" id="KW-1185">Reference proteome</keyword>
<dbReference type="STRING" id="52560.SAMN04488082_11913"/>
<gene>
    <name evidence="3" type="ORF">SAMN04488082_11913</name>
</gene>
<evidence type="ECO:0000313" key="4">
    <source>
        <dbReference type="Proteomes" id="UP000198635"/>
    </source>
</evidence>
<dbReference type="PANTHER" id="PTHR33803">
    <property type="entry name" value="IS1478 TRANSPOSASE"/>
    <property type="match status" value="1"/>
</dbReference>
<dbReference type="RefSeq" id="WP_092377753.1">
    <property type="nucleotide sequence ID" value="NZ_FORX01000019.1"/>
</dbReference>
<feature type="domain" description="Transposase IS4-like" evidence="1">
    <location>
        <begin position="268"/>
        <end position="408"/>
    </location>
</feature>